<feature type="binding site" evidence="1">
    <location>
        <position position="12"/>
    </location>
    <ligand>
        <name>a divalent metal cation</name>
        <dbReference type="ChEBI" id="CHEBI:60240"/>
        <label>1</label>
    </ligand>
</feature>
<dbReference type="PANTHER" id="PTHR46124:SF2">
    <property type="entry name" value="D-AMINOACYL-TRNA DEACYLASE"/>
    <property type="match status" value="1"/>
</dbReference>
<evidence type="ECO:0000313" key="2">
    <source>
        <dbReference type="EMBL" id="ASJ95636.1"/>
    </source>
</evidence>
<dbReference type="NCBIfam" id="NF041926">
    <property type="entry name" value="QatD"/>
    <property type="match status" value="1"/>
</dbReference>
<dbReference type="Pfam" id="PF01026">
    <property type="entry name" value="TatD_DNase"/>
    <property type="match status" value="1"/>
</dbReference>
<dbReference type="GO" id="GO:0016788">
    <property type="term" value="F:hydrolase activity, acting on ester bonds"/>
    <property type="evidence" value="ECO:0007669"/>
    <property type="project" value="InterPro"/>
</dbReference>
<feature type="binding site" evidence="1">
    <location>
        <position position="154"/>
    </location>
    <ligand>
        <name>a divalent metal cation</name>
        <dbReference type="ChEBI" id="CHEBI:60240"/>
        <label>2</label>
    </ligand>
</feature>
<dbReference type="InterPro" id="IPR049677">
    <property type="entry name" value="QatD"/>
</dbReference>
<feature type="binding site" evidence="1">
    <location>
        <position position="14"/>
    </location>
    <ligand>
        <name>a divalent metal cation</name>
        <dbReference type="ChEBI" id="CHEBI:60240"/>
        <label>1</label>
    </ligand>
</feature>
<feature type="binding site" evidence="1">
    <location>
        <position position="202"/>
    </location>
    <ligand>
        <name>a divalent metal cation</name>
        <dbReference type="ChEBI" id="CHEBI:60240"/>
        <label>1</label>
    </ligand>
</feature>
<dbReference type="RefSeq" id="WP_088903808.1">
    <property type="nucleotide sequence ID" value="NZ_CP022272.1"/>
</dbReference>
<dbReference type="AlphaFoldDB" id="A0AAC9TX04"/>
<dbReference type="SUPFAM" id="SSF51556">
    <property type="entry name" value="Metallo-dependent hydrolases"/>
    <property type="match status" value="1"/>
</dbReference>
<gene>
    <name evidence="2" type="ORF">CFF01_03010</name>
</gene>
<name>A0AAC9TX04_9GAMM</name>
<accession>A0AAC9TX04</accession>
<protein>
    <submittedName>
        <fullName evidence="2">TatD family deoxyribonuclease</fullName>
    </submittedName>
</protein>
<dbReference type="KEGG" id="smav:CFF01_03010"/>
<sequence>MLSNKTKLVDFHCHYDLLPTFGREPGAQLSDVTILGVTTTPLAWLKNLKVSGTVDRIIPALGMHPQLISSRAKDFEKFSYYVEDSRIIGEVGLDGSKNFSDSLPTQEKIFSNILSMCNSENPKVLSIHSLKAESKVISHLKEHTNSSSVTPIMHWFTGSVTQASKLLDMGAKFSFNHKMLKTKSGQKLLMYLPRDSVLTETDLPFTSKSYSPELHRDLLVNSVDMIASFWDTSLEDCTEHLLKNANIVLREK</sequence>
<dbReference type="PIRSF" id="PIRSF005902">
    <property type="entry name" value="DNase_TatD"/>
    <property type="match status" value="1"/>
</dbReference>
<keyword evidence="1" id="KW-0479">Metal-binding</keyword>
<evidence type="ECO:0000256" key="1">
    <source>
        <dbReference type="PIRSR" id="PIRSR005902-1"/>
    </source>
</evidence>
<evidence type="ECO:0000313" key="3">
    <source>
        <dbReference type="Proteomes" id="UP000198233"/>
    </source>
</evidence>
<dbReference type="InterPro" id="IPR032466">
    <property type="entry name" value="Metal_Hydrolase"/>
</dbReference>
<dbReference type="EMBL" id="CP022272">
    <property type="protein sequence ID" value="ASJ95636.1"/>
    <property type="molecule type" value="Genomic_DNA"/>
</dbReference>
<proteinExistence type="predicted"/>
<dbReference type="PANTHER" id="PTHR46124">
    <property type="entry name" value="D-AMINOACYL-TRNA DEACYLASE"/>
    <property type="match status" value="1"/>
</dbReference>
<dbReference type="Proteomes" id="UP000198233">
    <property type="component" value="Chromosome"/>
</dbReference>
<dbReference type="InterPro" id="IPR001130">
    <property type="entry name" value="TatD-like"/>
</dbReference>
<organism evidence="2 3">
    <name type="scientific">Shewanella marisflavi</name>
    <dbReference type="NCBI Taxonomy" id="260364"/>
    <lineage>
        <taxon>Bacteria</taxon>
        <taxon>Pseudomonadati</taxon>
        <taxon>Pseudomonadota</taxon>
        <taxon>Gammaproteobacteria</taxon>
        <taxon>Alteromonadales</taxon>
        <taxon>Shewanellaceae</taxon>
        <taxon>Shewanella</taxon>
    </lineage>
</organism>
<reference evidence="2 3" key="1">
    <citation type="submission" date="2017-06" db="EMBL/GenBank/DDBJ databases">
        <title>Complete genome sequence of Shewanella marisflavi EP1 associated with anaerobic 2,4-dinitrotoluene reduction and salt tolerance.</title>
        <authorList>
            <person name="Huang J."/>
        </authorList>
    </citation>
    <scope>NUCLEOTIDE SEQUENCE [LARGE SCALE GENOMIC DNA]</scope>
    <source>
        <strain evidence="2 3">EP1</strain>
    </source>
</reference>
<feature type="binding site" evidence="1">
    <location>
        <position position="128"/>
    </location>
    <ligand>
        <name>a divalent metal cation</name>
        <dbReference type="ChEBI" id="CHEBI:60240"/>
        <label>2</label>
    </ligand>
</feature>
<feature type="binding site" evidence="1">
    <location>
        <position position="90"/>
    </location>
    <ligand>
        <name>a divalent metal cation</name>
        <dbReference type="ChEBI" id="CHEBI:60240"/>
        <label>1</label>
    </ligand>
</feature>
<dbReference type="Gene3D" id="3.20.20.140">
    <property type="entry name" value="Metal-dependent hydrolases"/>
    <property type="match status" value="1"/>
</dbReference>
<dbReference type="GO" id="GO:0046872">
    <property type="term" value="F:metal ion binding"/>
    <property type="evidence" value="ECO:0007669"/>
    <property type="project" value="UniProtKB-KW"/>
</dbReference>